<evidence type="ECO:0000313" key="2">
    <source>
        <dbReference type="Proteomes" id="UP000784294"/>
    </source>
</evidence>
<name>A0A3S5BN83_9PLAT</name>
<accession>A0A3S5BN83</accession>
<keyword evidence="2" id="KW-1185">Reference proteome</keyword>
<dbReference type="EMBL" id="CAAALY010123974">
    <property type="protein sequence ID" value="VEL31563.1"/>
    <property type="molecule type" value="Genomic_DNA"/>
</dbReference>
<evidence type="ECO:0000313" key="1">
    <source>
        <dbReference type="EMBL" id="VEL31563.1"/>
    </source>
</evidence>
<feature type="non-terminal residue" evidence="1">
    <location>
        <position position="1"/>
    </location>
</feature>
<sequence length="109" mass="12454">MFTEKEARRFEDGTKPIFGARPGIGGRKSICLRGLIRLMCESYHMTLKCQIKLTSSITFQEIHRKPLQDRKRFDSAQASSAGGSHLIRSRCIEYQQANVDPIDSSRTRH</sequence>
<organism evidence="1 2">
    <name type="scientific">Protopolystoma xenopodis</name>
    <dbReference type="NCBI Taxonomy" id="117903"/>
    <lineage>
        <taxon>Eukaryota</taxon>
        <taxon>Metazoa</taxon>
        <taxon>Spiralia</taxon>
        <taxon>Lophotrochozoa</taxon>
        <taxon>Platyhelminthes</taxon>
        <taxon>Monogenea</taxon>
        <taxon>Polyopisthocotylea</taxon>
        <taxon>Polystomatidea</taxon>
        <taxon>Polystomatidae</taxon>
        <taxon>Protopolystoma</taxon>
    </lineage>
</organism>
<proteinExistence type="predicted"/>
<protein>
    <submittedName>
        <fullName evidence="1">Uncharacterized protein</fullName>
    </submittedName>
</protein>
<gene>
    <name evidence="1" type="ORF">PXEA_LOCUS25003</name>
</gene>
<comment type="caution">
    <text evidence="1">The sequence shown here is derived from an EMBL/GenBank/DDBJ whole genome shotgun (WGS) entry which is preliminary data.</text>
</comment>
<dbReference type="AlphaFoldDB" id="A0A3S5BN83"/>
<reference evidence="1" key="1">
    <citation type="submission" date="2018-11" db="EMBL/GenBank/DDBJ databases">
        <authorList>
            <consortium name="Pathogen Informatics"/>
        </authorList>
    </citation>
    <scope>NUCLEOTIDE SEQUENCE</scope>
</reference>
<dbReference type="Proteomes" id="UP000784294">
    <property type="component" value="Unassembled WGS sequence"/>
</dbReference>